<evidence type="ECO:0000256" key="5">
    <source>
        <dbReference type="ARBA" id="ARBA00022777"/>
    </source>
</evidence>
<dbReference type="InterPro" id="IPR036097">
    <property type="entry name" value="HisK_dim/P_sf"/>
</dbReference>
<dbReference type="SMART" id="SM00388">
    <property type="entry name" value="HisKA"/>
    <property type="match status" value="1"/>
</dbReference>
<accession>A0A2I8VQ16</accession>
<gene>
    <name evidence="9" type="ORF">C2R22_14970</name>
</gene>
<organism evidence="9 10">
    <name type="scientific">Salinigranum rubrum</name>
    <dbReference type="NCBI Taxonomy" id="755307"/>
    <lineage>
        <taxon>Archaea</taxon>
        <taxon>Methanobacteriati</taxon>
        <taxon>Methanobacteriota</taxon>
        <taxon>Stenosarchaea group</taxon>
        <taxon>Halobacteria</taxon>
        <taxon>Halobacteriales</taxon>
        <taxon>Haloferacaceae</taxon>
        <taxon>Salinigranum</taxon>
    </lineage>
</organism>
<dbReference type="SUPFAM" id="SSF47384">
    <property type="entry name" value="Homodimeric domain of signal transducing histidine kinase"/>
    <property type="match status" value="1"/>
</dbReference>
<dbReference type="PRINTS" id="PR00344">
    <property type="entry name" value="BCTRLSENSOR"/>
</dbReference>
<dbReference type="InterPro" id="IPR004358">
    <property type="entry name" value="Sig_transdc_His_kin-like_C"/>
</dbReference>
<dbReference type="Pfam" id="PF00512">
    <property type="entry name" value="HisKA"/>
    <property type="match status" value="1"/>
</dbReference>
<dbReference type="InterPro" id="IPR036890">
    <property type="entry name" value="HATPase_C_sf"/>
</dbReference>
<comment type="catalytic activity">
    <reaction evidence="1">
        <text>ATP + protein L-histidine = ADP + protein N-phospho-L-histidine.</text>
        <dbReference type="EC" id="2.7.13.3"/>
    </reaction>
</comment>
<dbReference type="Proteomes" id="UP000236584">
    <property type="component" value="Chromosome"/>
</dbReference>
<evidence type="ECO:0000256" key="1">
    <source>
        <dbReference type="ARBA" id="ARBA00000085"/>
    </source>
</evidence>
<evidence type="ECO:0000259" key="8">
    <source>
        <dbReference type="PROSITE" id="PS50113"/>
    </source>
</evidence>
<evidence type="ECO:0000313" key="9">
    <source>
        <dbReference type="EMBL" id="AUV84008.1"/>
    </source>
</evidence>
<proteinExistence type="predicted"/>
<dbReference type="InterPro" id="IPR050736">
    <property type="entry name" value="Sensor_HK_Regulatory"/>
</dbReference>
<dbReference type="AlphaFoldDB" id="A0A2I8VQ16"/>
<evidence type="ECO:0000256" key="2">
    <source>
        <dbReference type="ARBA" id="ARBA00012438"/>
    </source>
</evidence>
<dbReference type="SMART" id="SM00387">
    <property type="entry name" value="HATPase_c"/>
    <property type="match status" value="1"/>
</dbReference>
<dbReference type="SUPFAM" id="SSF55874">
    <property type="entry name" value="ATPase domain of HSP90 chaperone/DNA topoisomerase II/histidine kinase"/>
    <property type="match status" value="1"/>
</dbReference>
<keyword evidence="3" id="KW-0597">Phosphoprotein</keyword>
<keyword evidence="10" id="KW-1185">Reference proteome</keyword>
<name>A0A2I8VQ16_9EURY</name>
<evidence type="ECO:0000256" key="3">
    <source>
        <dbReference type="ARBA" id="ARBA00022553"/>
    </source>
</evidence>
<dbReference type="InterPro" id="IPR000700">
    <property type="entry name" value="PAS-assoc_C"/>
</dbReference>
<keyword evidence="5 9" id="KW-0418">Kinase</keyword>
<feature type="domain" description="Histidine kinase" evidence="7">
    <location>
        <begin position="47"/>
        <end position="242"/>
    </location>
</feature>
<protein>
    <recommendedName>
        <fullName evidence="2">histidine kinase</fullName>
        <ecNumber evidence="2">2.7.13.3</ecNumber>
    </recommendedName>
</protein>
<dbReference type="CDD" id="cd00082">
    <property type="entry name" value="HisKA"/>
    <property type="match status" value="1"/>
</dbReference>
<dbReference type="KEGG" id="srub:C2R22_14970"/>
<keyword evidence="6" id="KW-0902">Two-component regulatory system</keyword>
<evidence type="ECO:0000256" key="6">
    <source>
        <dbReference type="ARBA" id="ARBA00023012"/>
    </source>
</evidence>
<sequence>MLDLYIPRSAAGDYSRVFLTGTDITDRKEKERELRRERDRLEEFASVVSHDLRNPLSVASGNLALVREECESDRLAPIGRALDRMGQLITDLLTLAREGEAVGEVHPVSLGHLVPDCWRNVETGDARLAVDDAPTVLADRSRMSTLLENLLRNSVEHGGPDVRVTVGGLADGAGFYVADDGPGIEPDERARVFESGYSTNSDGTGIGLTIVQQIVEAHGWEISVAESADGGARFEIRGVETEAAPADGRAEGHTG</sequence>
<dbReference type="Gene3D" id="3.30.565.10">
    <property type="entry name" value="Histidine kinase-like ATPase, C-terminal domain"/>
    <property type="match status" value="1"/>
</dbReference>
<evidence type="ECO:0000259" key="7">
    <source>
        <dbReference type="PROSITE" id="PS50109"/>
    </source>
</evidence>
<dbReference type="InterPro" id="IPR003594">
    <property type="entry name" value="HATPase_dom"/>
</dbReference>
<evidence type="ECO:0000256" key="4">
    <source>
        <dbReference type="ARBA" id="ARBA00022679"/>
    </source>
</evidence>
<dbReference type="Pfam" id="PF02518">
    <property type="entry name" value="HATPase_c"/>
    <property type="match status" value="1"/>
</dbReference>
<feature type="domain" description="PAC" evidence="8">
    <location>
        <begin position="1"/>
        <end position="36"/>
    </location>
</feature>
<dbReference type="InterPro" id="IPR005467">
    <property type="entry name" value="His_kinase_dom"/>
</dbReference>
<dbReference type="GO" id="GO:0000155">
    <property type="term" value="F:phosphorelay sensor kinase activity"/>
    <property type="evidence" value="ECO:0007669"/>
    <property type="project" value="InterPro"/>
</dbReference>
<reference evidence="9 10" key="1">
    <citation type="submission" date="2018-01" db="EMBL/GenBank/DDBJ databases">
        <title>Complete genome sequence of Salinigranum rubrum GX10T, an extremely halophilic archaeon isolated from a marine solar saltern.</title>
        <authorList>
            <person name="Han S."/>
        </authorList>
    </citation>
    <scope>NUCLEOTIDE SEQUENCE [LARGE SCALE GENOMIC DNA]</scope>
    <source>
        <strain evidence="9 10">GX10</strain>
    </source>
</reference>
<dbReference type="InterPro" id="IPR003661">
    <property type="entry name" value="HisK_dim/P_dom"/>
</dbReference>
<dbReference type="PROSITE" id="PS50113">
    <property type="entry name" value="PAC"/>
    <property type="match status" value="1"/>
</dbReference>
<dbReference type="EMBL" id="CP026309">
    <property type="protein sequence ID" value="AUV84008.1"/>
    <property type="molecule type" value="Genomic_DNA"/>
</dbReference>
<dbReference type="EC" id="2.7.13.3" evidence="2"/>
<dbReference type="PANTHER" id="PTHR43711:SF1">
    <property type="entry name" value="HISTIDINE KINASE 1"/>
    <property type="match status" value="1"/>
</dbReference>
<evidence type="ECO:0000313" key="10">
    <source>
        <dbReference type="Proteomes" id="UP000236584"/>
    </source>
</evidence>
<keyword evidence="4" id="KW-0808">Transferase</keyword>
<dbReference type="PANTHER" id="PTHR43711">
    <property type="entry name" value="TWO-COMPONENT HISTIDINE KINASE"/>
    <property type="match status" value="1"/>
</dbReference>
<dbReference type="PROSITE" id="PS50109">
    <property type="entry name" value="HIS_KIN"/>
    <property type="match status" value="1"/>
</dbReference>
<dbReference type="Gene3D" id="1.10.287.130">
    <property type="match status" value="1"/>
</dbReference>